<evidence type="ECO:0000259" key="2">
    <source>
        <dbReference type="PROSITE" id="PS51459"/>
    </source>
</evidence>
<evidence type="ECO:0000256" key="1">
    <source>
        <dbReference type="SAM" id="MobiDB-lite"/>
    </source>
</evidence>
<accession>A0AAI8MF77</accession>
<dbReference type="EMBL" id="AP012279">
    <property type="protein sequence ID" value="BAL76947.1"/>
    <property type="molecule type" value="Genomic_DNA"/>
</dbReference>
<feature type="region of interest" description="Disordered" evidence="1">
    <location>
        <begin position="89"/>
        <end position="108"/>
    </location>
</feature>
<dbReference type="InterPro" id="IPR003812">
    <property type="entry name" value="Fido"/>
</dbReference>
<dbReference type="RefSeq" id="WP_015686235.1">
    <property type="nucleotide sequence ID" value="NC_017082.1"/>
</dbReference>
<name>A0AAI8MF77_9BRAD</name>
<protein>
    <submittedName>
        <fullName evidence="3">Death-on-curing family protein</fullName>
    </submittedName>
</protein>
<dbReference type="Gene3D" id="1.20.120.1870">
    <property type="entry name" value="Fic/DOC protein, Fido domain"/>
    <property type="match status" value="1"/>
</dbReference>
<sequence length="108" mass="11962">MHMHAFGGNDADLVLLGVKLLESVARAHAFLDGNKRVGSYTAAAFPDINGCVFAPPDEEKVSRWVEQLATHEIDVPRLTDLLRPYIVTPPSQEKSRERGPEDAYAFVQ</sequence>
<proteinExistence type="predicted"/>
<reference evidence="3 4" key="1">
    <citation type="journal article" date="2012" name="Microbes Environ.">
        <title>Complete genome sequence of Bradyrhizobium sp. S23321: insights into symbiosis evolution in soil oligotrophs.</title>
        <authorList>
            <person name="Okubo T."/>
            <person name="Tsukui T."/>
            <person name="Maita H."/>
            <person name="Okamoto S."/>
            <person name="Oshima K."/>
            <person name="Fujisawa T."/>
            <person name="Saito A."/>
            <person name="Futamata H."/>
            <person name="Hattori R."/>
            <person name="Shimomura Y."/>
            <person name="Haruta S."/>
            <person name="Morimoto S."/>
            <person name="Wang Y."/>
            <person name="Sakai Y."/>
            <person name="Hattori M."/>
            <person name="Aizawa S."/>
            <person name="Nagashima K.V.P."/>
            <person name="Masuda S."/>
            <person name="Hattori T."/>
            <person name="Yamashita A."/>
            <person name="Bao Z."/>
            <person name="Hayatsu M."/>
            <person name="Kajiya-Kanegae H."/>
            <person name="Yoshinaga I."/>
            <person name="Sakamoto K."/>
            <person name="Toyota K."/>
            <person name="Nakao M."/>
            <person name="Kohara M."/>
            <person name="Anda M."/>
            <person name="Niwa R."/>
            <person name="Jung-Hwan P."/>
            <person name="Sameshima-Saito R."/>
            <person name="Tokuda S."/>
            <person name="Yamamoto S."/>
            <person name="Yamamoto S."/>
            <person name="Yokoyama T."/>
            <person name="Akutsu T."/>
            <person name="Nakamura Y."/>
            <person name="Nakahira-Yanaka Y."/>
            <person name="Takada Hoshino Y."/>
            <person name="Hirakawa H."/>
            <person name="Mitsui H."/>
            <person name="Terasawa K."/>
            <person name="Itakura M."/>
            <person name="Sato S."/>
            <person name="Ikeda-Ohtsubo W."/>
            <person name="Sakakura N."/>
            <person name="Kaminuma E."/>
            <person name="Minamisawa K."/>
        </authorList>
    </citation>
    <scope>NUCLEOTIDE SEQUENCE [LARGE SCALE GENOMIC DNA]</scope>
    <source>
        <strain evidence="3 4">S23321</strain>
    </source>
</reference>
<evidence type="ECO:0000313" key="3">
    <source>
        <dbReference type="EMBL" id="BAL76947.1"/>
    </source>
</evidence>
<dbReference type="InterPro" id="IPR053737">
    <property type="entry name" value="Type_II_TA_Toxin"/>
</dbReference>
<feature type="domain" description="Fido" evidence="2">
    <location>
        <begin position="1"/>
        <end position="84"/>
    </location>
</feature>
<keyword evidence="4" id="KW-1185">Reference proteome</keyword>
<evidence type="ECO:0000313" key="4">
    <source>
        <dbReference type="Proteomes" id="UP000007886"/>
    </source>
</evidence>
<dbReference type="AlphaFoldDB" id="A0AAI8MF77"/>
<dbReference type="KEGG" id="brs:S23_37500"/>
<gene>
    <name evidence="3" type="ORF">S23_37500</name>
</gene>
<dbReference type="PROSITE" id="PS51459">
    <property type="entry name" value="FIDO"/>
    <property type="match status" value="1"/>
</dbReference>
<dbReference type="Proteomes" id="UP000007886">
    <property type="component" value="Chromosome"/>
</dbReference>
<organism evidence="3 4">
    <name type="scientific">Bradyrhizobium cosmicum</name>
    <dbReference type="NCBI Taxonomy" id="1404864"/>
    <lineage>
        <taxon>Bacteria</taxon>
        <taxon>Pseudomonadati</taxon>
        <taxon>Pseudomonadota</taxon>
        <taxon>Alphaproteobacteria</taxon>
        <taxon>Hyphomicrobiales</taxon>
        <taxon>Nitrobacteraceae</taxon>
        <taxon>Bradyrhizobium</taxon>
    </lineage>
</organism>